<dbReference type="InterPro" id="IPR036388">
    <property type="entry name" value="WH-like_DNA-bd_sf"/>
</dbReference>
<protein>
    <recommendedName>
        <fullName evidence="5">RNA polymerase sigma factor 70 region 4 type 2 domain-containing protein</fullName>
    </recommendedName>
</protein>
<dbReference type="SUPFAM" id="SSF88946">
    <property type="entry name" value="Sigma2 domain of RNA polymerase sigma factors"/>
    <property type="match status" value="1"/>
</dbReference>
<name>A0A225DFD8_9BACT</name>
<dbReference type="NCBIfam" id="TIGR02937">
    <property type="entry name" value="sigma70-ECF"/>
    <property type="match status" value="1"/>
</dbReference>
<dbReference type="EMBL" id="NIDE01000009">
    <property type="protein sequence ID" value="OWK39693.1"/>
    <property type="molecule type" value="Genomic_DNA"/>
</dbReference>
<feature type="domain" description="RNA polymerase sigma factor 70 region 4 type 2" evidence="5">
    <location>
        <begin position="137"/>
        <end position="188"/>
    </location>
</feature>
<organism evidence="6 7">
    <name type="scientific">Fimbriiglobus ruber</name>
    <dbReference type="NCBI Taxonomy" id="1908690"/>
    <lineage>
        <taxon>Bacteria</taxon>
        <taxon>Pseudomonadati</taxon>
        <taxon>Planctomycetota</taxon>
        <taxon>Planctomycetia</taxon>
        <taxon>Gemmatales</taxon>
        <taxon>Gemmataceae</taxon>
        <taxon>Fimbriiglobus</taxon>
    </lineage>
</organism>
<dbReference type="GO" id="GO:0006352">
    <property type="term" value="P:DNA-templated transcription initiation"/>
    <property type="evidence" value="ECO:0007669"/>
    <property type="project" value="InterPro"/>
</dbReference>
<proteinExistence type="inferred from homology"/>
<comment type="similarity">
    <text evidence="1">Belongs to the sigma-70 factor family. ECF subfamily.</text>
</comment>
<keyword evidence="7" id="KW-1185">Reference proteome</keyword>
<comment type="caution">
    <text evidence="6">The sequence shown here is derived from an EMBL/GenBank/DDBJ whole genome shotgun (WGS) entry which is preliminary data.</text>
</comment>
<keyword evidence="2" id="KW-0805">Transcription regulation</keyword>
<dbReference type="InterPro" id="IPR013249">
    <property type="entry name" value="RNA_pol_sigma70_r4_t2"/>
</dbReference>
<reference evidence="7" key="1">
    <citation type="submission" date="2017-06" db="EMBL/GenBank/DDBJ databases">
        <title>Genome analysis of Fimbriiglobus ruber SP5, the first member of the order Planctomycetales with confirmed chitinolytic capability.</title>
        <authorList>
            <person name="Ravin N.V."/>
            <person name="Rakitin A.L."/>
            <person name="Ivanova A.A."/>
            <person name="Beletsky A.V."/>
            <person name="Kulichevskaya I.S."/>
            <person name="Mardanov A.V."/>
            <person name="Dedysh S.N."/>
        </authorList>
    </citation>
    <scope>NUCLEOTIDE SEQUENCE [LARGE SCALE GENOMIC DNA]</scope>
    <source>
        <strain evidence="7">SP5</strain>
    </source>
</reference>
<dbReference type="InterPro" id="IPR014284">
    <property type="entry name" value="RNA_pol_sigma-70_dom"/>
</dbReference>
<dbReference type="SUPFAM" id="SSF88659">
    <property type="entry name" value="Sigma3 and sigma4 domains of RNA polymerase sigma factors"/>
    <property type="match status" value="1"/>
</dbReference>
<dbReference type="Gene3D" id="1.10.10.10">
    <property type="entry name" value="Winged helix-like DNA-binding domain superfamily/Winged helix DNA-binding domain"/>
    <property type="match status" value="1"/>
</dbReference>
<dbReference type="RefSeq" id="WP_161967642.1">
    <property type="nucleotide sequence ID" value="NZ_NIDE01000009.1"/>
</dbReference>
<evidence type="ECO:0000313" key="7">
    <source>
        <dbReference type="Proteomes" id="UP000214646"/>
    </source>
</evidence>
<dbReference type="CDD" id="cd06171">
    <property type="entry name" value="Sigma70_r4"/>
    <property type="match status" value="1"/>
</dbReference>
<keyword evidence="4" id="KW-0804">Transcription</keyword>
<keyword evidence="3" id="KW-0731">Sigma factor</keyword>
<dbReference type="GO" id="GO:0003677">
    <property type="term" value="F:DNA binding"/>
    <property type="evidence" value="ECO:0007669"/>
    <property type="project" value="InterPro"/>
</dbReference>
<dbReference type="InterPro" id="IPR013325">
    <property type="entry name" value="RNA_pol_sigma_r2"/>
</dbReference>
<accession>A0A225DFD8</accession>
<dbReference type="InterPro" id="IPR039425">
    <property type="entry name" value="RNA_pol_sigma-70-like"/>
</dbReference>
<dbReference type="OrthoDB" id="265297at2"/>
<dbReference type="InterPro" id="IPR013324">
    <property type="entry name" value="RNA_pol_sigma_r3/r4-like"/>
</dbReference>
<dbReference type="Pfam" id="PF08281">
    <property type="entry name" value="Sigma70_r4_2"/>
    <property type="match status" value="1"/>
</dbReference>
<evidence type="ECO:0000256" key="1">
    <source>
        <dbReference type="ARBA" id="ARBA00010641"/>
    </source>
</evidence>
<sequence length="196" mass="22021">MAVRQREFAAQLAAARDGSVDALGEALEACRVYLLGVADREMDDALRGKGGASDIVQETFLEAQRDFAGFRGTSEAELIAWLRRLLLNNVHNFARHYRGTAKRLASREVPLDGADHDVPARAPTPSGRIMADEQVDQLRLAIARLPEEYRTVLTLRYDDGLSFEEVATKLDRTPNAARKLWARAVERLEDEMRDRE</sequence>
<gene>
    <name evidence="6" type="ORF">FRUB_05583</name>
</gene>
<evidence type="ECO:0000256" key="4">
    <source>
        <dbReference type="ARBA" id="ARBA00023163"/>
    </source>
</evidence>
<dbReference type="Gene3D" id="1.10.1740.10">
    <property type="match status" value="1"/>
</dbReference>
<evidence type="ECO:0000256" key="2">
    <source>
        <dbReference type="ARBA" id="ARBA00023015"/>
    </source>
</evidence>
<dbReference type="AlphaFoldDB" id="A0A225DFD8"/>
<dbReference type="PANTHER" id="PTHR43133">
    <property type="entry name" value="RNA POLYMERASE ECF-TYPE SIGMA FACTO"/>
    <property type="match status" value="1"/>
</dbReference>
<dbReference type="PANTHER" id="PTHR43133:SF51">
    <property type="entry name" value="RNA POLYMERASE SIGMA FACTOR"/>
    <property type="match status" value="1"/>
</dbReference>
<dbReference type="Proteomes" id="UP000214646">
    <property type="component" value="Unassembled WGS sequence"/>
</dbReference>
<dbReference type="GO" id="GO:0016987">
    <property type="term" value="F:sigma factor activity"/>
    <property type="evidence" value="ECO:0007669"/>
    <property type="project" value="UniProtKB-KW"/>
</dbReference>
<evidence type="ECO:0000256" key="3">
    <source>
        <dbReference type="ARBA" id="ARBA00023082"/>
    </source>
</evidence>
<evidence type="ECO:0000259" key="5">
    <source>
        <dbReference type="Pfam" id="PF08281"/>
    </source>
</evidence>
<evidence type="ECO:0000313" key="6">
    <source>
        <dbReference type="EMBL" id="OWK39693.1"/>
    </source>
</evidence>